<organism evidence="2 3">
    <name type="scientific">Pseudallescheria apiosperma</name>
    <name type="common">Scedosporium apiospermum</name>
    <dbReference type="NCBI Taxonomy" id="563466"/>
    <lineage>
        <taxon>Eukaryota</taxon>
        <taxon>Fungi</taxon>
        <taxon>Dikarya</taxon>
        <taxon>Ascomycota</taxon>
        <taxon>Pezizomycotina</taxon>
        <taxon>Sordariomycetes</taxon>
        <taxon>Hypocreomycetidae</taxon>
        <taxon>Microascales</taxon>
        <taxon>Microascaceae</taxon>
        <taxon>Scedosporium</taxon>
    </lineage>
</organism>
<feature type="compositionally biased region" description="Low complexity" evidence="1">
    <location>
        <begin position="197"/>
        <end position="215"/>
    </location>
</feature>
<dbReference type="OMA" id="NRAINDR"/>
<dbReference type="HOGENOM" id="CLU_559161_0_0_1"/>
<evidence type="ECO:0000256" key="1">
    <source>
        <dbReference type="SAM" id="MobiDB-lite"/>
    </source>
</evidence>
<name>A0A084G549_PSEDA</name>
<dbReference type="Proteomes" id="UP000028545">
    <property type="component" value="Unassembled WGS sequence"/>
</dbReference>
<evidence type="ECO:0000313" key="2">
    <source>
        <dbReference type="EMBL" id="KEZ42461.1"/>
    </source>
</evidence>
<keyword evidence="3" id="KW-1185">Reference proteome</keyword>
<accession>A0A084G549</accession>
<feature type="compositionally biased region" description="Basic and acidic residues" evidence="1">
    <location>
        <begin position="156"/>
        <end position="167"/>
    </location>
</feature>
<proteinExistence type="predicted"/>
<comment type="caution">
    <text evidence="2">The sequence shown here is derived from an EMBL/GenBank/DDBJ whole genome shotgun (WGS) entry which is preliminary data.</text>
</comment>
<feature type="compositionally biased region" description="Polar residues" evidence="1">
    <location>
        <begin position="33"/>
        <end position="43"/>
    </location>
</feature>
<evidence type="ECO:0000313" key="3">
    <source>
        <dbReference type="Proteomes" id="UP000028545"/>
    </source>
</evidence>
<dbReference type="GeneID" id="27724739"/>
<feature type="compositionally biased region" description="Basic residues" evidence="1">
    <location>
        <begin position="185"/>
        <end position="196"/>
    </location>
</feature>
<dbReference type="EMBL" id="JOWA01000099">
    <property type="protein sequence ID" value="KEZ42461.1"/>
    <property type="molecule type" value="Genomic_DNA"/>
</dbReference>
<dbReference type="OrthoDB" id="5194044at2759"/>
<protein>
    <submittedName>
        <fullName evidence="2">Uncharacterized protein</fullName>
    </submittedName>
</protein>
<dbReference type="RefSeq" id="XP_016642260.1">
    <property type="nucleotide sequence ID" value="XM_016787945.1"/>
</dbReference>
<feature type="compositionally biased region" description="Low complexity" evidence="1">
    <location>
        <begin position="168"/>
        <end position="184"/>
    </location>
</feature>
<dbReference type="AlphaFoldDB" id="A0A084G549"/>
<sequence>MGLLDGLLASCGLRRERRRRFRVPIPAGYPQALDSQATTSPNTAASDPIDSDADANVGLDGEYVASPAGSPAGSRPGTPRPPNFGKGRARRGRFFVPPTSPSSASSESEESASDEEWEDPVLHTSDQPHGDIRFTAGWTFIRGAGPSFPPPRRHCQRETQRETHRAGESSSSAGSSHNRNQNQNRHSHRHPHRHPHINTTTNRDRNSNSPSSIPDTAPDGYIHFEPDMPRVRFQYPEYPPRTPEITLAALPNLYLRRDEASAEAYAGARPFHLAPNGQGVYPGGVYTQMHQPGLGQPFLRGVPVQAAQGVNASSSPSLYSPPLLRSLLKVTLHPGAQGGLAPSFTVPVTIPVQVGAGPSAAPQPDILPSGLYAHHHLVPGGGGVVPPFTPYQGGCSTGGIPPYVNGPFGVGMPGGPGYGCGNYGTMRHGHFEAEDFQPSDEDPNRMYYCRELDGSWTLRSRFAINKSRKDIRWYITPEGMFYAIRIRN</sequence>
<gene>
    <name evidence="2" type="ORF">SAPIO_CDS5667</name>
</gene>
<feature type="compositionally biased region" description="Acidic residues" evidence="1">
    <location>
        <begin position="107"/>
        <end position="119"/>
    </location>
</feature>
<feature type="region of interest" description="Disordered" evidence="1">
    <location>
        <begin position="19"/>
        <end position="221"/>
    </location>
</feature>
<dbReference type="KEGG" id="sapo:SAPIO_CDS5667"/>
<reference evidence="2 3" key="1">
    <citation type="journal article" date="2014" name="Genome Announc.">
        <title>Draft genome sequence of the pathogenic fungus Scedosporium apiospermum.</title>
        <authorList>
            <person name="Vandeputte P."/>
            <person name="Ghamrawi S."/>
            <person name="Rechenmann M."/>
            <person name="Iltis A."/>
            <person name="Giraud S."/>
            <person name="Fleury M."/>
            <person name="Thornton C."/>
            <person name="Delhaes L."/>
            <person name="Meyer W."/>
            <person name="Papon N."/>
            <person name="Bouchara J.P."/>
        </authorList>
    </citation>
    <scope>NUCLEOTIDE SEQUENCE [LARGE SCALE GENOMIC DNA]</scope>
    <source>
        <strain evidence="2 3">IHEM 14462</strain>
    </source>
</reference>
<dbReference type="VEuPathDB" id="FungiDB:SAPIO_CDS5667"/>